<dbReference type="FunFam" id="3.20.20.70:FF:000030">
    <property type="entry name" value="Nicotinate-nucleotide pyrophosphorylase, carboxylating"/>
    <property type="match status" value="1"/>
</dbReference>
<dbReference type="EMBL" id="CP003316">
    <property type="protein sequence ID" value="AFA38596.1"/>
    <property type="molecule type" value="Genomic_DNA"/>
</dbReference>
<keyword evidence="11" id="KW-1185">Reference proteome</keyword>
<dbReference type="GO" id="GO:0050661">
    <property type="term" value="F:NADP binding"/>
    <property type="evidence" value="ECO:0007669"/>
    <property type="project" value="InterPro"/>
</dbReference>
<dbReference type="InterPro" id="IPR036291">
    <property type="entry name" value="NAD(P)-bd_dom_sf"/>
</dbReference>
<evidence type="ECO:0000256" key="3">
    <source>
        <dbReference type="ARBA" id="ARBA00011944"/>
    </source>
</evidence>
<evidence type="ECO:0000259" key="9">
    <source>
        <dbReference type="Pfam" id="PF03447"/>
    </source>
</evidence>
<evidence type="ECO:0000256" key="4">
    <source>
        <dbReference type="ARBA" id="ARBA00022642"/>
    </source>
</evidence>
<organism evidence="10 11">
    <name type="scientific">Pyrobaculum oguniense (strain DSM 13380 / JCM 10595 / TE7)</name>
    <dbReference type="NCBI Taxonomy" id="698757"/>
    <lineage>
        <taxon>Archaea</taxon>
        <taxon>Thermoproteota</taxon>
        <taxon>Thermoprotei</taxon>
        <taxon>Thermoproteales</taxon>
        <taxon>Thermoproteaceae</taxon>
        <taxon>Pyrobaculum</taxon>
    </lineage>
</organism>
<dbReference type="HOGENOM" id="CLU_531718_0_0_2"/>
<feature type="domain" description="Aspartate/homoserine dehydrogenase NAD-binding" evidence="9">
    <location>
        <begin position="285"/>
        <end position="373"/>
    </location>
</feature>
<dbReference type="SUPFAM" id="SSF51735">
    <property type="entry name" value="NAD(P)-binding Rossmann-fold domains"/>
    <property type="match status" value="1"/>
</dbReference>
<dbReference type="Proteomes" id="UP000009062">
    <property type="component" value="Chromosome"/>
</dbReference>
<dbReference type="GO" id="GO:0009435">
    <property type="term" value="P:NAD+ biosynthetic process"/>
    <property type="evidence" value="ECO:0007669"/>
    <property type="project" value="UniProtKB-UniPathway"/>
</dbReference>
<reference evidence="10 11" key="1">
    <citation type="journal article" date="2012" name="Stand. Genomic Sci.">
        <title>Complete genome sequence of Pyrobaculum oguniense.</title>
        <authorList>
            <person name="Bernick D.L."/>
            <person name="Karplus K."/>
            <person name="Lui L.M."/>
            <person name="Coker J.K."/>
            <person name="Murphy J.N."/>
            <person name="Chan P.P."/>
            <person name="Cozen A.E."/>
            <person name="Lowe T.M."/>
        </authorList>
    </citation>
    <scope>NUCLEOTIDE SEQUENCE [LARGE SCALE GENOMIC DNA]</scope>
    <source>
        <strain evidence="10 11">TE7</strain>
    </source>
</reference>
<dbReference type="InterPro" id="IPR027277">
    <property type="entry name" value="NadC/ModD"/>
</dbReference>
<dbReference type="Gene3D" id="3.20.20.70">
    <property type="entry name" value="Aldolase class I"/>
    <property type="match status" value="1"/>
</dbReference>
<feature type="domain" description="Quinolinate phosphoribosyl transferase C-terminal" evidence="7">
    <location>
        <begin position="106"/>
        <end position="273"/>
    </location>
</feature>
<dbReference type="InterPro" id="IPR036068">
    <property type="entry name" value="Nicotinate_pribotase-like_C"/>
</dbReference>
<dbReference type="GO" id="GO:0005737">
    <property type="term" value="C:cytoplasm"/>
    <property type="evidence" value="ECO:0007669"/>
    <property type="project" value="TreeGrafter"/>
</dbReference>
<evidence type="ECO:0000256" key="5">
    <source>
        <dbReference type="ARBA" id="ARBA00022676"/>
    </source>
</evidence>
<dbReference type="SUPFAM" id="SSF54675">
    <property type="entry name" value="Nicotinate/Quinolinate PRTase N-terminal domain-like"/>
    <property type="match status" value="1"/>
</dbReference>
<protein>
    <recommendedName>
        <fullName evidence="3">nicotinate-nucleotide diphosphorylase (carboxylating)</fullName>
        <ecNumber evidence="3">2.4.2.19</ecNumber>
    </recommendedName>
</protein>
<dbReference type="STRING" id="698757.Pogu_0569"/>
<dbReference type="SUPFAM" id="SSF55347">
    <property type="entry name" value="Glyceraldehyde-3-phosphate dehydrogenase-like, C-terminal domain"/>
    <property type="match status" value="1"/>
</dbReference>
<name>H6Q7D1_PYROT</name>
<evidence type="ECO:0000259" key="7">
    <source>
        <dbReference type="Pfam" id="PF01729"/>
    </source>
</evidence>
<proteinExistence type="inferred from homology"/>
<dbReference type="NCBIfam" id="TIGR00078">
    <property type="entry name" value="nadC"/>
    <property type="match status" value="1"/>
</dbReference>
<dbReference type="InterPro" id="IPR037128">
    <property type="entry name" value="Quinolinate_PRibosylTase_N_sf"/>
</dbReference>
<keyword evidence="5 10" id="KW-0328">Glycosyltransferase</keyword>
<evidence type="ECO:0000256" key="6">
    <source>
        <dbReference type="ARBA" id="ARBA00022679"/>
    </source>
</evidence>
<dbReference type="Gene3D" id="3.90.1170.20">
    <property type="entry name" value="Quinolinate phosphoribosyl transferase, N-terminal domain"/>
    <property type="match status" value="1"/>
</dbReference>
<dbReference type="AlphaFoldDB" id="H6Q7D1"/>
<dbReference type="PANTHER" id="PTHR32179:SF3">
    <property type="entry name" value="NICOTINATE-NUCLEOTIDE PYROPHOSPHORYLASE [CARBOXYLATING]"/>
    <property type="match status" value="1"/>
</dbReference>
<dbReference type="Gene3D" id="3.30.360.10">
    <property type="entry name" value="Dihydrodipicolinate Reductase, domain 2"/>
    <property type="match status" value="1"/>
</dbReference>
<comment type="pathway">
    <text evidence="1">Cofactor biosynthesis; NAD(+) biosynthesis; nicotinate D-ribonucleotide from quinolinate: step 1/1.</text>
</comment>
<evidence type="ECO:0000259" key="8">
    <source>
        <dbReference type="Pfam" id="PF02749"/>
    </source>
</evidence>
<dbReference type="GO" id="GO:0004514">
    <property type="term" value="F:nicotinate-nucleotide diphosphorylase (carboxylating) activity"/>
    <property type="evidence" value="ECO:0007669"/>
    <property type="project" value="UniProtKB-EC"/>
</dbReference>
<dbReference type="Gene3D" id="3.40.50.720">
    <property type="entry name" value="NAD(P)-binding Rossmann-like Domain"/>
    <property type="match status" value="1"/>
</dbReference>
<feature type="domain" description="Quinolinate phosphoribosyl transferase N-terminal" evidence="8">
    <location>
        <begin position="27"/>
        <end position="104"/>
    </location>
</feature>
<dbReference type="Pfam" id="PF02749">
    <property type="entry name" value="QRPTase_N"/>
    <property type="match status" value="1"/>
</dbReference>
<evidence type="ECO:0000313" key="11">
    <source>
        <dbReference type="Proteomes" id="UP000009062"/>
    </source>
</evidence>
<keyword evidence="4" id="KW-0662">Pyridine nucleotide biosynthesis</keyword>
<dbReference type="CDD" id="cd01572">
    <property type="entry name" value="QPRTase"/>
    <property type="match status" value="1"/>
</dbReference>
<dbReference type="InterPro" id="IPR004393">
    <property type="entry name" value="NadC"/>
</dbReference>
<dbReference type="InterPro" id="IPR002638">
    <property type="entry name" value="Quinolinate_PRibosylTrfase_C"/>
</dbReference>
<accession>H6Q7D1</accession>
<evidence type="ECO:0000256" key="1">
    <source>
        <dbReference type="ARBA" id="ARBA00004893"/>
    </source>
</evidence>
<dbReference type="UniPathway" id="UPA00253">
    <property type="reaction ID" value="UER00331"/>
</dbReference>
<gene>
    <name evidence="10" type="ordered locus">Pogu_0569</name>
</gene>
<dbReference type="eggNOG" id="arCOG00254">
    <property type="taxonomic scope" value="Archaea"/>
</dbReference>
<dbReference type="Pfam" id="PF03447">
    <property type="entry name" value="NAD_binding_3"/>
    <property type="match status" value="1"/>
</dbReference>
<evidence type="ECO:0000313" key="10">
    <source>
        <dbReference type="EMBL" id="AFA38596.1"/>
    </source>
</evidence>
<dbReference type="GO" id="GO:0016491">
    <property type="term" value="F:oxidoreductase activity"/>
    <property type="evidence" value="ECO:0007669"/>
    <property type="project" value="InterPro"/>
</dbReference>
<dbReference type="Pfam" id="PF01729">
    <property type="entry name" value="QRPTase_C"/>
    <property type="match status" value="1"/>
</dbReference>
<dbReference type="InterPro" id="IPR005106">
    <property type="entry name" value="Asp/hSer_DH_NAD-bd"/>
</dbReference>
<dbReference type="KEGG" id="pog:Pogu_0569"/>
<dbReference type="eggNOG" id="arCOG01482">
    <property type="taxonomic scope" value="Archaea"/>
</dbReference>
<comment type="similarity">
    <text evidence="2">Belongs to the NadC/ModD family.</text>
</comment>
<dbReference type="EC" id="2.4.2.19" evidence="3"/>
<keyword evidence="6 10" id="KW-0808">Transferase</keyword>
<dbReference type="GO" id="GO:0034213">
    <property type="term" value="P:quinolinate catabolic process"/>
    <property type="evidence" value="ECO:0007669"/>
    <property type="project" value="TreeGrafter"/>
</dbReference>
<dbReference type="InterPro" id="IPR022412">
    <property type="entry name" value="Quinolinate_PRibosylTrfase_N"/>
</dbReference>
<sequence>MIEARLFAYELLEELRRDIPFVDWASLAVPDKPVEACVVAKEEGVVAGVEEAVEFLELLRFEITRRLPDGSPVGQGSVVLCFRGGAPDVLKVERVLLNLLMHASGIATFTRKLVLKARSANPKVVVAATRKTLPFLRYIEKKAVMIGGGDPHRFSLSDAAIFKDNHKAFTTLEELAKAQTSFIQKREIEVSSVDEAVKAAELGFDVVMLDNMTPDDVRKVSEILESRGLRQRVVLEASGGVTEDNVHLYAPYVDVISIGRLTHSAPALDMSLEIVDSRIRVGLIGYGRLGRALLELAKEDGEVKFVAVYDIDREKCAEAERTHGVKCVGSIDELIKVSEIVVEAAGASAVLEYGCKVLEAGRHLVVASTGAISKLPRCGGGYVFMISGAAGGVDIVASTGGKVRHVVHKAVFKEVEGGDVTELYWKHPQSLNMSMTYKLAGARSVEVEIRGDAPPGRIIHEVEIVHNWGHAYLRVENEAEGATSFTAALSLYNTLKNAARFLKGGRIFVGTFAVLS</sequence>
<dbReference type="InterPro" id="IPR013785">
    <property type="entry name" value="Aldolase_TIM"/>
</dbReference>
<evidence type="ECO:0000256" key="2">
    <source>
        <dbReference type="ARBA" id="ARBA00009400"/>
    </source>
</evidence>
<dbReference type="SUPFAM" id="SSF51690">
    <property type="entry name" value="Nicotinate/Quinolinate PRTase C-terminal domain-like"/>
    <property type="match status" value="1"/>
</dbReference>
<dbReference type="PANTHER" id="PTHR32179">
    <property type="entry name" value="NICOTINATE-NUCLEOTIDE PYROPHOSPHORYLASE [CARBOXYLATING]"/>
    <property type="match status" value="1"/>
</dbReference>